<proteinExistence type="predicted"/>
<dbReference type="Proteomes" id="UP000053240">
    <property type="component" value="Unassembled WGS sequence"/>
</dbReference>
<evidence type="ECO:0000256" key="1">
    <source>
        <dbReference type="SAM" id="MobiDB-lite"/>
    </source>
</evidence>
<dbReference type="EMBL" id="KQ460898">
    <property type="protein sequence ID" value="KPJ10830.1"/>
    <property type="molecule type" value="Genomic_DNA"/>
</dbReference>
<evidence type="ECO:0000313" key="2">
    <source>
        <dbReference type="EMBL" id="KPJ10830.1"/>
    </source>
</evidence>
<reference evidence="2 3" key="1">
    <citation type="journal article" date="2015" name="Nat. Commun.">
        <title>Outbred genome sequencing and CRISPR/Cas9 gene editing in butterflies.</title>
        <authorList>
            <person name="Li X."/>
            <person name="Fan D."/>
            <person name="Zhang W."/>
            <person name="Liu G."/>
            <person name="Zhang L."/>
            <person name="Zhao L."/>
            <person name="Fang X."/>
            <person name="Chen L."/>
            <person name="Dong Y."/>
            <person name="Chen Y."/>
            <person name="Ding Y."/>
            <person name="Zhao R."/>
            <person name="Feng M."/>
            <person name="Zhu Y."/>
            <person name="Feng Y."/>
            <person name="Jiang X."/>
            <person name="Zhu D."/>
            <person name="Xiang H."/>
            <person name="Feng X."/>
            <person name="Li S."/>
            <person name="Wang J."/>
            <person name="Zhang G."/>
            <person name="Kronforst M.R."/>
            <person name="Wang W."/>
        </authorList>
    </citation>
    <scope>NUCLEOTIDE SEQUENCE [LARGE SCALE GENOMIC DNA]</scope>
    <source>
        <strain evidence="2">Ya'a_city_454_Pm</strain>
        <tissue evidence="2">Whole body</tissue>
    </source>
</reference>
<accession>A0A0N1PH91</accession>
<feature type="region of interest" description="Disordered" evidence="1">
    <location>
        <begin position="112"/>
        <end position="154"/>
    </location>
</feature>
<keyword evidence="3" id="KW-1185">Reference proteome</keyword>
<evidence type="ECO:0000313" key="3">
    <source>
        <dbReference type="Proteomes" id="UP000053240"/>
    </source>
</evidence>
<organism evidence="2 3">
    <name type="scientific">Papilio machaon</name>
    <name type="common">Old World swallowtail butterfly</name>
    <dbReference type="NCBI Taxonomy" id="76193"/>
    <lineage>
        <taxon>Eukaryota</taxon>
        <taxon>Metazoa</taxon>
        <taxon>Ecdysozoa</taxon>
        <taxon>Arthropoda</taxon>
        <taxon>Hexapoda</taxon>
        <taxon>Insecta</taxon>
        <taxon>Pterygota</taxon>
        <taxon>Neoptera</taxon>
        <taxon>Endopterygota</taxon>
        <taxon>Lepidoptera</taxon>
        <taxon>Glossata</taxon>
        <taxon>Ditrysia</taxon>
        <taxon>Papilionoidea</taxon>
        <taxon>Papilionidae</taxon>
        <taxon>Papilioninae</taxon>
        <taxon>Papilio</taxon>
    </lineage>
</organism>
<name>A0A0N1PH91_PAPMA</name>
<dbReference type="AlphaFoldDB" id="A0A0N1PH91"/>
<gene>
    <name evidence="2" type="ORF">RR48_00950</name>
</gene>
<sequence>MACQLLEVRSGSNPSTGIFGSHMEYPNKCHIVTSKENLKDKRPDYSSTKTRLISFRVYGEPRGAPVRRGGSPPVLECEELVSRQKLGITDCFFNSTLCSVCLIAGLNSQQASTATQDKPKLPKKEKPLFPRPKNRIQRTVPKPSNSSTKETPLTNDPLWLESFVIDGETGFVSEEPTKRFNVDAAGYVQLVKTEYKDISDVDKQYAKCRHPHTPTTTILYGGTK</sequence>
<feature type="compositionally biased region" description="Basic and acidic residues" evidence="1">
    <location>
        <begin position="117"/>
        <end position="128"/>
    </location>
</feature>
<dbReference type="InParanoid" id="A0A0N1PH91"/>
<protein>
    <submittedName>
        <fullName evidence="2">Uncharacterized protein</fullName>
    </submittedName>
</protein>
<feature type="compositionally biased region" description="Polar residues" evidence="1">
    <location>
        <begin position="142"/>
        <end position="154"/>
    </location>
</feature>